<evidence type="ECO:0000313" key="9">
    <source>
        <dbReference type="EMBL" id="KKQ38744.1"/>
    </source>
</evidence>
<evidence type="ECO:0000256" key="3">
    <source>
        <dbReference type="ARBA" id="ARBA00022884"/>
    </source>
</evidence>
<dbReference type="Proteomes" id="UP000034471">
    <property type="component" value="Unassembled WGS sequence"/>
</dbReference>
<dbReference type="Gene3D" id="6.10.160.10">
    <property type="match status" value="1"/>
</dbReference>
<accession>A0A0G0JPC1</accession>
<dbReference type="PRINTS" id="PR00062">
    <property type="entry name" value="RIBOSOMALL20"/>
</dbReference>
<gene>
    <name evidence="7" type="primary">rplT</name>
    <name evidence="9" type="ORF">US54_C0004G0003</name>
</gene>
<dbReference type="SUPFAM" id="SSF74731">
    <property type="entry name" value="Ribosomal protein L20"/>
    <property type="match status" value="1"/>
</dbReference>
<dbReference type="InterPro" id="IPR035566">
    <property type="entry name" value="Ribosomal_protein_bL20_C"/>
</dbReference>
<dbReference type="STRING" id="1618481.US54_C0004G0003"/>
<dbReference type="GO" id="GO:0003735">
    <property type="term" value="F:structural constituent of ribosome"/>
    <property type="evidence" value="ECO:0007669"/>
    <property type="project" value="InterPro"/>
</dbReference>
<evidence type="ECO:0000256" key="8">
    <source>
        <dbReference type="RuleBase" id="RU000560"/>
    </source>
</evidence>
<dbReference type="PATRIC" id="fig|1618481.3.peg.141"/>
<reference evidence="9 10" key="1">
    <citation type="journal article" date="2015" name="Nature">
        <title>rRNA introns, odd ribosomes, and small enigmatic genomes across a large radiation of phyla.</title>
        <authorList>
            <person name="Brown C.T."/>
            <person name="Hug L.A."/>
            <person name="Thomas B.C."/>
            <person name="Sharon I."/>
            <person name="Castelle C.J."/>
            <person name="Singh A."/>
            <person name="Wilkins M.J."/>
            <person name="Williams K.H."/>
            <person name="Banfield J.F."/>
        </authorList>
    </citation>
    <scope>NUCLEOTIDE SEQUENCE [LARGE SCALE GENOMIC DNA]</scope>
</reference>
<dbReference type="InterPro" id="IPR005813">
    <property type="entry name" value="Ribosomal_bL20"/>
</dbReference>
<evidence type="ECO:0000256" key="5">
    <source>
        <dbReference type="ARBA" id="ARBA00023274"/>
    </source>
</evidence>
<dbReference type="CDD" id="cd07026">
    <property type="entry name" value="Ribosomal_L20"/>
    <property type="match status" value="1"/>
</dbReference>
<keyword evidence="2 7" id="KW-0699">rRNA-binding</keyword>
<dbReference type="NCBIfam" id="TIGR01032">
    <property type="entry name" value="rplT_bact"/>
    <property type="match status" value="1"/>
</dbReference>
<organism evidence="9 10">
    <name type="scientific">Candidatus Roizmanbacteria bacterium GW2011_GWA2_37_7</name>
    <dbReference type="NCBI Taxonomy" id="1618481"/>
    <lineage>
        <taxon>Bacteria</taxon>
        <taxon>Candidatus Roizmaniibacteriota</taxon>
    </lineage>
</organism>
<keyword evidence="3 7" id="KW-0694">RNA-binding</keyword>
<name>A0A0G0JPC1_9BACT</name>
<proteinExistence type="inferred from homology"/>
<dbReference type="GO" id="GO:0000027">
    <property type="term" value="P:ribosomal large subunit assembly"/>
    <property type="evidence" value="ECO:0007669"/>
    <property type="project" value="UniProtKB-UniRule"/>
</dbReference>
<dbReference type="PANTHER" id="PTHR10986">
    <property type="entry name" value="39S RIBOSOMAL PROTEIN L20"/>
    <property type="match status" value="1"/>
</dbReference>
<sequence>MVRISAGPASRQKHKKVLNLAKGFWMSRSKQFKKAQESVLHAGQYAFAGRRLRKRDMRRLWITRISAALKQNGLKYNEFIHKLQTRKLVLDRKILAHLALDFPKIFDKLAQEIKK</sequence>
<evidence type="ECO:0000256" key="2">
    <source>
        <dbReference type="ARBA" id="ARBA00022730"/>
    </source>
</evidence>
<dbReference type="Gene3D" id="1.10.1900.20">
    <property type="entry name" value="Ribosomal protein L20"/>
    <property type="match status" value="1"/>
</dbReference>
<keyword evidence="5 7" id="KW-0687">Ribonucleoprotein</keyword>
<dbReference type="GO" id="GO:0006412">
    <property type="term" value="P:translation"/>
    <property type="evidence" value="ECO:0007669"/>
    <property type="project" value="InterPro"/>
</dbReference>
<protein>
    <recommendedName>
        <fullName evidence="6 7">Large ribosomal subunit protein bL20</fullName>
    </recommendedName>
</protein>
<dbReference type="InterPro" id="IPR049946">
    <property type="entry name" value="RIBOSOMAL_L20_CS"/>
</dbReference>
<dbReference type="EMBL" id="LBTJ01000004">
    <property type="protein sequence ID" value="KKQ38744.1"/>
    <property type="molecule type" value="Genomic_DNA"/>
</dbReference>
<comment type="caution">
    <text evidence="9">The sequence shown here is derived from an EMBL/GenBank/DDBJ whole genome shotgun (WGS) entry which is preliminary data.</text>
</comment>
<dbReference type="GO" id="GO:1990904">
    <property type="term" value="C:ribonucleoprotein complex"/>
    <property type="evidence" value="ECO:0007669"/>
    <property type="project" value="UniProtKB-KW"/>
</dbReference>
<dbReference type="GO" id="GO:0005840">
    <property type="term" value="C:ribosome"/>
    <property type="evidence" value="ECO:0007669"/>
    <property type="project" value="UniProtKB-KW"/>
</dbReference>
<comment type="function">
    <text evidence="7 8">Binds directly to 23S ribosomal RNA and is necessary for the in vitro assembly process of the 50S ribosomal subunit. It is not involved in the protein synthesizing functions of that subunit.</text>
</comment>
<dbReference type="FunFam" id="1.10.1900.20:FF:000001">
    <property type="entry name" value="50S ribosomal protein L20"/>
    <property type="match status" value="1"/>
</dbReference>
<evidence type="ECO:0000256" key="6">
    <source>
        <dbReference type="ARBA" id="ARBA00035172"/>
    </source>
</evidence>
<comment type="similarity">
    <text evidence="1 7 8">Belongs to the bacterial ribosomal protein bL20 family.</text>
</comment>
<dbReference type="GO" id="GO:0019843">
    <property type="term" value="F:rRNA binding"/>
    <property type="evidence" value="ECO:0007669"/>
    <property type="project" value="UniProtKB-UniRule"/>
</dbReference>
<dbReference type="Pfam" id="PF00453">
    <property type="entry name" value="Ribosomal_L20"/>
    <property type="match status" value="1"/>
</dbReference>
<dbReference type="AlphaFoldDB" id="A0A0G0JPC1"/>
<dbReference type="HAMAP" id="MF_00382">
    <property type="entry name" value="Ribosomal_bL20"/>
    <property type="match status" value="1"/>
</dbReference>
<dbReference type="PROSITE" id="PS00937">
    <property type="entry name" value="RIBOSOMAL_L20"/>
    <property type="match status" value="1"/>
</dbReference>
<evidence type="ECO:0000313" key="10">
    <source>
        <dbReference type="Proteomes" id="UP000034471"/>
    </source>
</evidence>
<evidence type="ECO:0000256" key="7">
    <source>
        <dbReference type="HAMAP-Rule" id="MF_00382"/>
    </source>
</evidence>
<evidence type="ECO:0000256" key="4">
    <source>
        <dbReference type="ARBA" id="ARBA00022980"/>
    </source>
</evidence>
<evidence type="ECO:0000256" key="1">
    <source>
        <dbReference type="ARBA" id="ARBA00007698"/>
    </source>
</evidence>
<keyword evidence="4 7" id="KW-0689">Ribosomal protein</keyword>